<dbReference type="SUPFAM" id="SSF57362">
    <property type="entry name" value="BPTI-like"/>
    <property type="match status" value="1"/>
</dbReference>
<organism evidence="2 3">
    <name type="scientific">Anisakis simplex</name>
    <name type="common">Herring worm</name>
    <dbReference type="NCBI Taxonomy" id="6269"/>
    <lineage>
        <taxon>Eukaryota</taxon>
        <taxon>Metazoa</taxon>
        <taxon>Ecdysozoa</taxon>
        <taxon>Nematoda</taxon>
        <taxon>Chromadorea</taxon>
        <taxon>Rhabditida</taxon>
        <taxon>Spirurina</taxon>
        <taxon>Ascaridomorpha</taxon>
        <taxon>Ascaridoidea</taxon>
        <taxon>Anisakidae</taxon>
        <taxon>Anisakis</taxon>
        <taxon>Anisakis simplex complex</taxon>
    </lineage>
</organism>
<feature type="domain" description="BPTI/Kunitz inhibitor" evidence="1">
    <location>
        <begin position="68"/>
        <end position="119"/>
    </location>
</feature>
<dbReference type="EMBL" id="UYRR01000595">
    <property type="protein sequence ID" value="VDK18042.1"/>
    <property type="molecule type" value="Genomic_DNA"/>
</dbReference>
<dbReference type="Pfam" id="PF00014">
    <property type="entry name" value="Kunitz_BPTI"/>
    <property type="match status" value="2"/>
</dbReference>
<sequence>MDLGNCSQHIVQYFYDAAINRCKKFFYRLRFHSDHRKRSNECSQCDPKYGVCANGRCRCVKGFAGDGKKCEAVTGLVGLGSNGEWEIRYYFDAASSSCRRFWYGGCTSANQNIFADAQVIFKPIYSLKNFSVIIYEPKLGIMQWFPHSGDPLPFLMI</sequence>
<protein>
    <recommendedName>
        <fullName evidence="1">BPTI/Kunitz inhibitor domain-containing protein</fullName>
    </recommendedName>
</protein>
<evidence type="ECO:0000313" key="2">
    <source>
        <dbReference type="EMBL" id="VDK18042.1"/>
    </source>
</evidence>
<accession>A0A3P6N829</accession>
<name>A0A3P6N829_ANISI</name>
<dbReference type="GO" id="GO:0004867">
    <property type="term" value="F:serine-type endopeptidase inhibitor activity"/>
    <property type="evidence" value="ECO:0007669"/>
    <property type="project" value="InterPro"/>
</dbReference>
<dbReference type="AlphaFoldDB" id="A0A3P6N829"/>
<dbReference type="Gene3D" id="4.10.410.10">
    <property type="entry name" value="Pancreatic trypsin inhibitor Kunitz domain"/>
    <property type="match status" value="1"/>
</dbReference>
<dbReference type="Proteomes" id="UP000267096">
    <property type="component" value="Unassembled WGS sequence"/>
</dbReference>
<dbReference type="InterPro" id="IPR036880">
    <property type="entry name" value="Kunitz_BPTI_sf"/>
</dbReference>
<dbReference type="SMART" id="SM00131">
    <property type="entry name" value="KU"/>
    <property type="match status" value="1"/>
</dbReference>
<dbReference type="InterPro" id="IPR002223">
    <property type="entry name" value="Kunitz_BPTI"/>
</dbReference>
<proteinExistence type="predicted"/>
<keyword evidence="3" id="KW-1185">Reference proteome</keyword>
<reference evidence="2 3" key="1">
    <citation type="submission" date="2018-11" db="EMBL/GenBank/DDBJ databases">
        <authorList>
            <consortium name="Pathogen Informatics"/>
        </authorList>
    </citation>
    <scope>NUCLEOTIDE SEQUENCE [LARGE SCALE GENOMIC DNA]</scope>
</reference>
<evidence type="ECO:0000313" key="3">
    <source>
        <dbReference type="Proteomes" id="UP000267096"/>
    </source>
</evidence>
<evidence type="ECO:0000259" key="1">
    <source>
        <dbReference type="SMART" id="SM00131"/>
    </source>
</evidence>
<gene>
    <name evidence="2" type="ORF">ASIM_LOCUS746</name>
</gene>